<dbReference type="GO" id="GO:0005829">
    <property type="term" value="C:cytosol"/>
    <property type="evidence" value="ECO:0007669"/>
    <property type="project" value="TreeGrafter"/>
</dbReference>
<dbReference type="InterPro" id="IPR002307">
    <property type="entry name" value="Tyr-tRNA-ligase"/>
</dbReference>
<dbReference type="NCBIfam" id="TIGR00234">
    <property type="entry name" value="tyrS"/>
    <property type="match status" value="1"/>
</dbReference>
<dbReference type="CDD" id="cd00805">
    <property type="entry name" value="TyrRS_core"/>
    <property type="match status" value="1"/>
</dbReference>
<sequence length="408" mass="46835">MEIKKDLEIIERILNKGVEQILPSKDALKEKLLSGERLTIYQGFDPTAPSLHIGHTVGMRKLEDFRKLGHKVIFLIGDFTARIGDPSDKKEARDSARKVLTKEQVESNLKRYIDQASHIIDIKNEENPVEIKYNSEWHEKLSFPDIINLASEFTVQQMIKRSMYQERLKEDRPIYLNEFLYPIMQGYDSVVMDVDIEVGGNDQLFNMLAGRDMVLNHLKKEKIVLAGKLLETADGNKMGKSEGNMVRLDDSPEDIYGKIMSFEDNQILTSFEILTNASMDEINQYKKRIENGENPMTLKKELAFKITSEIKSEEDAKKAELFFEAIFQKKNIDTEIPTIKIQKDSLSLVDLIYECNFARSKGDARRLIEQGAVHINGEKCSVFNQNIDLKNSQTILKVGRQIAKIEIQ</sequence>
<evidence type="ECO:0000313" key="13">
    <source>
        <dbReference type="EMBL" id="NLD25425.1"/>
    </source>
</evidence>
<evidence type="ECO:0000256" key="4">
    <source>
        <dbReference type="ARBA" id="ARBA00022840"/>
    </source>
</evidence>
<comment type="catalytic activity">
    <reaction evidence="8">
        <text>tRNA(Tyr) + L-tyrosine + ATP = L-tyrosyl-tRNA(Tyr) + AMP + diphosphate + H(+)</text>
        <dbReference type="Rhea" id="RHEA:10220"/>
        <dbReference type="Rhea" id="RHEA-COMP:9706"/>
        <dbReference type="Rhea" id="RHEA-COMP:9707"/>
        <dbReference type="ChEBI" id="CHEBI:15378"/>
        <dbReference type="ChEBI" id="CHEBI:30616"/>
        <dbReference type="ChEBI" id="CHEBI:33019"/>
        <dbReference type="ChEBI" id="CHEBI:58315"/>
        <dbReference type="ChEBI" id="CHEBI:78442"/>
        <dbReference type="ChEBI" id="CHEBI:78536"/>
        <dbReference type="ChEBI" id="CHEBI:456215"/>
        <dbReference type="EC" id="6.1.1.1"/>
    </reaction>
</comment>
<evidence type="ECO:0000256" key="11">
    <source>
        <dbReference type="RuleBase" id="RU363036"/>
    </source>
</evidence>
<dbReference type="InterPro" id="IPR054608">
    <property type="entry name" value="SYY-like_C"/>
</dbReference>
<gene>
    <name evidence="13" type="ORF">GX656_02185</name>
</gene>
<dbReference type="GO" id="GO:0004831">
    <property type="term" value="F:tyrosine-tRNA ligase activity"/>
    <property type="evidence" value="ECO:0007669"/>
    <property type="project" value="UniProtKB-UniRule"/>
</dbReference>
<dbReference type="PROSITE" id="PS00178">
    <property type="entry name" value="AA_TRNA_LIGASE_I"/>
    <property type="match status" value="1"/>
</dbReference>
<evidence type="ECO:0000256" key="5">
    <source>
        <dbReference type="ARBA" id="ARBA00022884"/>
    </source>
</evidence>
<dbReference type="Pfam" id="PF00579">
    <property type="entry name" value="tRNA-synt_1b"/>
    <property type="match status" value="1"/>
</dbReference>
<dbReference type="Pfam" id="PF22421">
    <property type="entry name" value="SYY_C-terminal"/>
    <property type="match status" value="1"/>
</dbReference>
<dbReference type="PRINTS" id="PR01040">
    <property type="entry name" value="TRNASYNTHTYR"/>
</dbReference>
<evidence type="ECO:0000256" key="9">
    <source>
        <dbReference type="NCBIfam" id="TIGR00234"/>
    </source>
</evidence>
<dbReference type="InterPro" id="IPR002305">
    <property type="entry name" value="aa-tRNA-synth_Ic"/>
</dbReference>
<accession>A0A847D0H7</accession>
<dbReference type="Gene3D" id="1.10.240.10">
    <property type="entry name" value="Tyrosyl-Transfer RNA Synthetase"/>
    <property type="match status" value="1"/>
</dbReference>
<keyword evidence="2 11" id="KW-0436">Ligase</keyword>
<comment type="similarity">
    <text evidence="11">Belongs to the class-I aminoacyl-tRNA synthetase family.</text>
</comment>
<dbReference type="InterPro" id="IPR014729">
    <property type="entry name" value="Rossmann-like_a/b/a_fold"/>
</dbReference>
<evidence type="ECO:0000256" key="2">
    <source>
        <dbReference type="ARBA" id="ARBA00022598"/>
    </source>
</evidence>
<dbReference type="Gene3D" id="3.10.290.10">
    <property type="entry name" value="RNA-binding S4 domain"/>
    <property type="match status" value="1"/>
</dbReference>
<dbReference type="EMBL" id="JAAZBX010000007">
    <property type="protein sequence ID" value="NLD25425.1"/>
    <property type="molecule type" value="Genomic_DNA"/>
</dbReference>
<dbReference type="AlphaFoldDB" id="A0A847D0H7"/>
<dbReference type="InterPro" id="IPR036986">
    <property type="entry name" value="S4_RNA-bd_sf"/>
</dbReference>
<dbReference type="EC" id="6.1.1.1" evidence="1 9"/>
<dbReference type="PANTHER" id="PTHR11766">
    <property type="entry name" value="TYROSYL-TRNA SYNTHETASE"/>
    <property type="match status" value="1"/>
</dbReference>
<evidence type="ECO:0000256" key="7">
    <source>
        <dbReference type="ARBA" id="ARBA00023146"/>
    </source>
</evidence>
<keyword evidence="4 11" id="KW-0067">ATP-binding</keyword>
<proteinExistence type="inferred from homology"/>
<keyword evidence="5 10" id="KW-0694">RNA-binding</keyword>
<dbReference type="Gene3D" id="3.40.50.620">
    <property type="entry name" value="HUPs"/>
    <property type="match status" value="1"/>
</dbReference>
<protein>
    <recommendedName>
        <fullName evidence="1 9">Tyrosine--tRNA ligase</fullName>
        <ecNumber evidence="1 9">6.1.1.1</ecNumber>
    </recommendedName>
</protein>
<comment type="caution">
    <text evidence="13">The sequence shown here is derived from an EMBL/GenBank/DDBJ whole genome shotgun (WGS) entry which is preliminary data.</text>
</comment>
<dbReference type="SUPFAM" id="SSF52374">
    <property type="entry name" value="Nucleotidylyl transferase"/>
    <property type="match status" value="1"/>
</dbReference>
<evidence type="ECO:0000259" key="12">
    <source>
        <dbReference type="Pfam" id="PF22421"/>
    </source>
</evidence>
<dbReference type="PANTHER" id="PTHR11766:SF1">
    <property type="entry name" value="TYROSINE--TRNA LIGASE"/>
    <property type="match status" value="1"/>
</dbReference>
<dbReference type="GO" id="GO:0005524">
    <property type="term" value="F:ATP binding"/>
    <property type="evidence" value="ECO:0007669"/>
    <property type="project" value="UniProtKB-KW"/>
</dbReference>
<evidence type="ECO:0000256" key="8">
    <source>
        <dbReference type="ARBA" id="ARBA00048248"/>
    </source>
</evidence>
<dbReference type="GO" id="GO:0006437">
    <property type="term" value="P:tyrosyl-tRNA aminoacylation"/>
    <property type="evidence" value="ECO:0007669"/>
    <property type="project" value="UniProtKB-UniRule"/>
</dbReference>
<dbReference type="InterPro" id="IPR024088">
    <property type="entry name" value="Tyr-tRNA-ligase_bac-type"/>
</dbReference>
<keyword evidence="6 11" id="KW-0648">Protein biosynthesis</keyword>
<dbReference type="SUPFAM" id="SSF55174">
    <property type="entry name" value="Alpha-L RNA-binding motif"/>
    <property type="match status" value="1"/>
</dbReference>
<feature type="domain" description="Tyrosine--tRNA ligase SYY-like C-terminal" evidence="12">
    <location>
        <begin position="334"/>
        <end position="390"/>
    </location>
</feature>
<dbReference type="InterPro" id="IPR001412">
    <property type="entry name" value="aa-tRNA-synth_I_CS"/>
</dbReference>
<reference evidence="13 14" key="1">
    <citation type="journal article" date="2020" name="Biotechnol. Biofuels">
        <title>New insights from the biogas microbiome by comprehensive genome-resolved metagenomics of nearly 1600 species originating from multiple anaerobic digesters.</title>
        <authorList>
            <person name="Campanaro S."/>
            <person name="Treu L."/>
            <person name="Rodriguez-R L.M."/>
            <person name="Kovalovszki A."/>
            <person name="Ziels R.M."/>
            <person name="Maus I."/>
            <person name="Zhu X."/>
            <person name="Kougias P.G."/>
            <person name="Basile A."/>
            <person name="Luo G."/>
            <person name="Schluter A."/>
            <person name="Konstantinidis K.T."/>
            <person name="Angelidaki I."/>
        </authorList>
    </citation>
    <scope>NUCLEOTIDE SEQUENCE [LARGE SCALE GENOMIC DNA]</scope>
    <source>
        <strain evidence="13">AS06rmzACSIP_65</strain>
    </source>
</reference>
<dbReference type="PROSITE" id="PS50889">
    <property type="entry name" value="S4"/>
    <property type="match status" value="1"/>
</dbReference>
<name>A0A847D0H7_9BACT</name>
<evidence type="ECO:0000256" key="6">
    <source>
        <dbReference type="ARBA" id="ARBA00022917"/>
    </source>
</evidence>
<keyword evidence="3 11" id="KW-0547">Nucleotide-binding</keyword>
<keyword evidence="7 11" id="KW-0030">Aminoacyl-tRNA synthetase</keyword>
<dbReference type="Proteomes" id="UP000545876">
    <property type="component" value="Unassembled WGS sequence"/>
</dbReference>
<organism evidence="13 14">
    <name type="scientific">Candidatus Dojkabacteria bacterium</name>
    <dbReference type="NCBI Taxonomy" id="2099670"/>
    <lineage>
        <taxon>Bacteria</taxon>
        <taxon>Candidatus Dojkabacteria</taxon>
    </lineage>
</organism>
<dbReference type="GO" id="GO:0003723">
    <property type="term" value="F:RNA binding"/>
    <property type="evidence" value="ECO:0007669"/>
    <property type="project" value="UniProtKB-KW"/>
</dbReference>
<evidence type="ECO:0000256" key="3">
    <source>
        <dbReference type="ARBA" id="ARBA00022741"/>
    </source>
</evidence>
<dbReference type="CDD" id="cd00165">
    <property type="entry name" value="S4"/>
    <property type="match status" value="1"/>
</dbReference>
<evidence type="ECO:0000256" key="10">
    <source>
        <dbReference type="PROSITE-ProRule" id="PRU00182"/>
    </source>
</evidence>
<evidence type="ECO:0000256" key="1">
    <source>
        <dbReference type="ARBA" id="ARBA00013160"/>
    </source>
</evidence>
<evidence type="ECO:0000313" key="14">
    <source>
        <dbReference type="Proteomes" id="UP000545876"/>
    </source>
</evidence>